<dbReference type="NCBIfam" id="TIGR00671">
    <property type="entry name" value="baf"/>
    <property type="match status" value="1"/>
</dbReference>
<proteinExistence type="inferred from homology"/>
<dbReference type="GO" id="GO:0005524">
    <property type="term" value="F:ATP binding"/>
    <property type="evidence" value="ECO:0007669"/>
    <property type="project" value="UniProtKB-KW"/>
</dbReference>
<evidence type="ECO:0000256" key="12">
    <source>
        <dbReference type="ARBA" id="ARBA00040883"/>
    </source>
</evidence>
<accession>A0A382SBX7</accession>
<comment type="subunit">
    <text evidence="3">Homodimer.</text>
</comment>
<evidence type="ECO:0000256" key="10">
    <source>
        <dbReference type="ARBA" id="ARBA00022993"/>
    </source>
</evidence>
<dbReference type="InterPro" id="IPR043129">
    <property type="entry name" value="ATPase_NBD"/>
</dbReference>
<evidence type="ECO:0000256" key="7">
    <source>
        <dbReference type="ARBA" id="ARBA00022777"/>
    </source>
</evidence>
<keyword evidence="7" id="KW-0418">Kinase</keyword>
<evidence type="ECO:0000256" key="11">
    <source>
        <dbReference type="ARBA" id="ARBA00038036"/>
    </source>
</evidence>
<keyword evidence="8" id="KW-0067">ATP-binding</keyword>
<dbReference type="SUPFAM" id="SSF53067">
    <property type="entry name" value="Actin-like ATPase domain"/>
    <property type="match status" value="2"/>
</dbReference>
<comment type="cofactor">
    <cofactor evidence="1">
        <name>K(+)</name>
        <dbReference type="ChEBI" id="CHEBI:29103"/>
    </cofactor>
</comment>
<reference evidence="13" key="1">
    <citation type="submission" date="2018-05" db="EMBL/GenBank/DDBJ databases">
        <authorList>
            <person name="Lanie J.A."/>
            <person name="Ng W.-L."/>
            <person name="Kazmierczak K.M."/>
            <person name="Andrzejewski T.M."/>
            <person name="Davidsen T.M."/>
            <person name="Wayne K.J."/>
            <person name="Tettelin H."/>
            <person name="Glass J.I."/>
            <person name="Rusch D."/>
            <person name="Podicherti R."/>
            <person name="Tsui H.-C.T."/>
            <person name="Winkler M.E."/>
        </authorList>
    </citation>
    <scope>NUCLEOTIDE SEQUENCE</scope>
</reference>
<evidence type="ECO:0000256" key="4">
    <source>
        <dbReference type="ARBA" id="ARBA00022490"/>
    </source>
</evidence>
<dbReference type="Pfam" id="PF03309">
    <property type="entry name" value="Pan_kinase"/>
    <property type="match status" value="1"/>
</dbReference>
<comment type="subcellular location">
    <subcellularLocation>
        <location evidence="2">Cytoplasm</location>
    </subcellularLocation>
</comment>
<keyword evidence="9" id="KW-0630">Potassium</keyword>
<dbReference type="CDD" id="cd24015">
    <property type="entry name" value="ASKHA_NBD_PanK-III"/>
    <property type="match status" value="1"/>
</dbReference>
<keyword evidence="10" id="KW-0173">Coenzyme A biosynthesis</keyword>
<organism evidence="13">
    <name type="scientific">marine metagenome</name>
    <dbReference type="NCBI Taxonomy" id="408172"/>
    <lineage>
        <taxon>unclassified sequences</taxon>
        <taxon>metagenomes</taxon>
        <taxon>ecological metagenomes</taxon>
    </lineage>
</organism>
<evidence type="ECO:0000256" key="2">
    <source>
        <dbReference type="ARBA" id="ARBA00004496"/>
    </source>
</evidence>
<keyword evidence="5" id="KW-0808">Transferase</keyword>
<dbReference type="GO" id="GO:0015937">
    <property type="term" value="P:coenzyme A biosynthetic process"/>
    <property type="evidence" value="ECO:0007669"/>
    <property type="project" value="UniProtKB-KW"/>
</dbReference>
<evidence type="ECO:0000256" key="1">
    <source>
        <dbReference type="ARBA" id="ARBA00001958"/>
    </source>
</evidence>
<evidence type="ECO:0000256" key="8">
    <source>
        <dbReference type="ARBA" id="ARBA00022840"/>
    </source>
</evidence>
<dbReference type="Gene3D" id="3.30.420.40">
    <property type="match status" value="2"/>
</dbReference>
<dbReference type="PANTHER" id="PTHR34265">
    <property type="entry name" value="TYPE III PANTOTHENATE KINASE"/>
    <property type="match status" value="1"/>
</dbReference>
<keyword evidence="4" id="KW-0963">Cytoplasm</keyword>
<name>A0A382SBX7_9ZZZZ</name>
<protein>
    <recommendedName>
        <fullName evidence="12">Type III pantothenate kinase</fullName>
    </recommendedName>
</protein>
<evidence type="ECO:0000256" key="3">
    <source>
        <dbReference type="ARBA" id="ARBA00011738"/>
    </source>
</evidence>
<comment type="similarity">
    <text evidence="11">Belongs to the type III pantothenate kinase family.</text>
</comment>
<dbReference type="GO" id="GO:0005737">
    <property type="term" value="C:cytoplasm"/>
    <property type="evidence" value="ECO:0007669"/>
    <property type="project" value="UniProtKB-SubCell"/>
</dbReference>
<dbReference type="EMBL" id="UINC01127930">
    <property type="protein sequence ID" value="SVD07369.1"/>
    <property type="molecule type" value="Genomic_DNA"/>
</dbReference>
<sequence>ISQSLKTLFNHRNISKYIFDYKICTISSVVPNIDQKIIVFFRSLNFKVLNVKISNIPQNIKFHYKSGQLGSDRIANTYSAIEKYGKNSIVVDFGTATTFDVIKNKIYEGGIIAPGINISHEALVKNASKLNKILIERTNSIVGKNTKSSMQSGFYWGYISLINGIIDKIIIQKKFKPTIILTGGLANIFKKEIAFKTYYEPYLTLQGLYLIGQTKYA</sequence>
<dbReference type="PANTHER" id="PTHR34265:SF1">
    <property type="entry name" value="TYPE III PANTOTHENATE KINASE"/>
    <property type="match status" value="1"/>
</dbReference>
<dbReference type="GO" id="GO:0004594">
    <property type="term" value="F:pantothenate kinase activity"/>
    <property type="evidence" value="ECO:0007669"/>
    <property type="project" value="InterPro"/>
</dbReference>
<evidence type="ECO:0000256" key="6">
    <source>
        <dbReference type="ARBA" id="ARBA00022741"/>
    </source>
</evidence>
<dbReference type="AlphaFoldDB" id="A0A382SBX7"/>
<dbReference type="InterPro" id="IPR004619">
    <property type="entry name" value="Type_III_PanK"/>
</dbReference>
<feature type="non-terminal residue" evidence="13">
    <location>
        <position position="1"/>
    </location>
</feature>
<dbReference type="HAMAP" id="MF_01274">
    <property type="entry name" value="Pantothen_kinase_3"/>
    <property type="match status" value="1"/>
</dbReference>
<gene>
    <name evidence="13" type="ORF">METZ01_LOCUS360223</name>
</gene>
<evidence type="ECO:0000256" key="5">
    <source>
        <dbReference type="ARBA" id="ARBA00022679"/>
    </source>
</evidence>
<evidence type="ECO:0000313" key="13">
    <source>
        <dbReference type="EMBL" id="SVD07369.1"/>
    </source>
</evidence>
<evidence type="ECO:0000256" key="9">
    <source>
        <dbReference type="ARBA" id="ARBA00022958"/>
    </source>
</evidence>
<keyword evidence="6" id="KW-0547">Nucleotide-binding</keyword>